<evidence type="ECO:0000313" key="3">
    <source>
        <dbReference type="Proteomes" id="UP001177003"/>
    </source>
</evidence>
<proteinExistence type="predicted"/>
<dbReference type="GO" id="GO:0008270">
    <property type="term" value="F:zinc ion binding"/>
    <property type="evidence" value="ECO:0007669"/>
    <property type="project" value="TreeGrafter"/>
</dbReference>
<dbReference type="GO" id="GO:0016020">
    <property type="term" value="C:membrane"/>
    <property type="evidence" value="ECO:0007669"/>
    <property type="project" value="TreeGrafter"/>
</dbReference>
<dbReference type="GO" id="GO:0042277">
    <property type="term" value="F:peptide binding"/>
    <property type="evidence" value="ECO:0007669"/>
    <property type="project" value="TreeGrafter"/>
</dbReference>
<evidence type="ECO:0000313" key="2">
    <source>
        <dbReference type="EMBL" id="CAI9261030.1"/>
    </source>
</evidence>
<dbReference type="AlphaFoldDB" id="A0AA35Y189"/>
<gene>
    <name evidence="2" type="ORF">LSALG_LOCUS1840</name>
</gene>
<dbReference type="GO" id="GO:0070006">
    <property type="term" value="F:metalloaminopeptidase activity"/>
    <property type="evidence" value="ECO:0007669"/>
    <property type="project" value="TreeGrafter"/>
</dbReference>
<dbReference type="InterPro" id="IPR042097">
    <property type="entry name" value="Aminopeptidase_N-like_N_sf"/>
</dbReference>
<reference evidence="2" key="1">
    <citation type="submission" date="2023-04" db="EMBL/GenBank/DDBJ databases">
        <authorList>
            <person name="Vijverberg K."/>
            <person name="Xiong W."/>
            <person name="Schranz E."/>
        </authorList>
    </citation>
    <scope>NUCLEOTIDE SEQUENCE</scope>
</reference>
<dbReference type="GO" id="GO:0043171">
    <property type="term" value="P:peptide catabolic process"/>
    <property type="evidence" value="ECO:0007669"/>
    <property type="project" value="TreeGrafter"/>
</dbReference>
<dbReference type="GO" id="GO:0006508">
    <property type="term" value="P:proteolysis"/>
    <property type="evidence" value="ECO:0007669"/>
    <property type="project" value="TreeGrafter"/>
</dbReference>
<dbReference type="PANTHER" id="PTHR11533">
    <property type="entry name" value="PROTEASE M1 ZINC METALLOPROTEASE"/>
    <property type="match status" value="1"/>
</dbReference>
<keyword evidence="3" id="KW-1185">Reference proteome</keyword>
<organism evidence="2 3">
    <name type="scientific">Lactuca saligna</name>
    <name type="common">Willowleaf lettuce</name>
    <dbReference type="NCBI Taxonomy" id="75948"/>
    <lineage>
        <taxon>Eukaryota</taxon>
        <taxon>Viridiplantae</taxon>
        <taxon>Streptophyta</taxon>
        <taxon>Embryophyta</taxon>
        <taxon>Tracheophyta</taxon>
        <taxon>Spermatophyta</taxon>
        <taxon>Magnoliopsida</taxon>
        <taxon>eudicotyledons</taxon>
        <taxon>Gunneridae</taxon>
        <taxon>Pentapetalae</taxon>
        <taxon>asterids</taxon>
        <taxon>campanulids</taxon>
        <taxon>Asterales</taxon>
        <taxon>Asteraceae</taxon>
        <taxon>Cichorioideae</taxon>
        <taxon>Cichorieae</taxon>
        <taxon>Lactucinae</taxon>
        <taxon>Lactuca</taxon>
    </lineage>
</organism>
<feature type="domain" description="Aminopeptidase N-like N-terminal" evidence="1">
    <location>
        <begin position="20"/>
        <end position="124"/>
    </location>
</feature>
<dbReference type="InterPro" id="IPR045357">
    <property type="entry name" value="Aminopeptidase_N-like_N"/>
</dbReference>
<dbReference type="Pfam" id="PF17900">
    <property type="entry name" value="Peptidase_M1_N"/>
    <property type="match status" value="1"/>
</dbReference>
<sequence>MAKKYEQFRCQPRLPKFAIPKRYDLKLIPDLIACKFSGTVEISIDIVADTKFIVLNAADLSVDSKSVRFQSKSESKGLEPLQVEFFEDDEILVLEFGETLALGLAVLHLSFEGTLNDQMKGFYRR</sequence>
<dbReference type="SUPFAM" id="SSF63737">
    <property type="entry name" value="Leukotriene A4 hydrolase N-terminal domain"/>
    <property type="match status" value="1"/>
</dbReference>
<dbReference type="GO" id="GO:0005615">
    <property type="term" value="C:extracellular space"/>
    <property type="evidence" value="ECO:0007669"/>
    <property type="project" value="TreeGrafter"/>
</dbReference>
<protein>
    <recommendedName>
        <fullName evidence="1">Aminopeptidase N-like N-terminal domain-containing protein</fullName>
    </recommendedName>
</protein>
<name>A0AA35Y189_LACSI</name>
<dbReference type="GO" id="GO:0005737">
    <property type="term" value="C:cytoplasm"/>
    <property type="evidence" value="ECO:0007669"/>
    <property type="project" value="TreeGrafter"/>
</dbReference>
<dbReference type="InterPro" id="IPR050344">
    <property type="entry name" value="Peptidase_M1_aminopeptidases"/>
</dbReference>
<dbReference type="PANTHER" id="PTHR11533:SF174">
    <property type="entry name" value="PUROMYCIN-SENSITIVE AMINOPEPTIDASE-RELATED"/>
    <property type="match status" value="1"/>
</dbReference>
<dbReference type="EMBL" id="OX465086">
    <property type="protein sequence ID" value="CAI9261030.1"/>
    <property type="molecule type" value="Genomic_DNA"/>
</dbReference>
<dbReference type="Gene3D" id="2.60.40.1730">
    <property type="entry name" value="tricorn interacting facor f3 domain"/>
    <property type="match status" value="1"/>
</dbReference>
<evidence type="ECO:0000259" key="1">
    <source>
        <dbReference type="Pfam" id="PF17900"/>
    </source>
</evidence>
<dbReference type="Proteomes" id="UP001177003">
    <property type="component" value="Chromosome 0"/>
</dbReference>
<accession>A0AA35Y189</accession>